<evidence type="ECO:0000313" key="2">
    <source>
        <dbReference type="EnsemblPlants" id="OPUNC09G10040.1"/>
    </source>
</evidence>
<protein>
    <submittedName>
        <fullName evidence="2">Uncharacterized protein</fullName>
    </submittedName>
</protein>
<dbReference type="Gramene" id="OPUNC09G10040.1">
    <property type="protein sequence ID" value="OPUNC09G10040.1"/>
    <property type="gene ID" value="OPUNC09G10040"/>
</dbReference>
<feature type="compositionally biased region" description="Basic residues" evidence="1">
    <location>
        <begin position="38"/>
        <end position="47"/>
    </location>
</feature>
<dbReference type="Proteomes" id="UP000026962">
    <property type="component" value="Chromosome 9"/>
</dbReference>
<evidence type="ECO:0000313" key="3">
    <source>
        <dbReference type="Proteomes" id="UP000026962"/>
    </source>
</evidence>
<sequence length="192" mass="21096">MEVTGGGVWAAGAKAATMDPTTSDINGSASATVGSGARRGRGGNRRRGCSDSALVAAAAGMQPCRWQREQRRRDRWWWRLTQRVEAWPTAWRPVQPGTGTGVTRGGRLGGIESRPVVWMCDWRWREIIAARGFEAGDSGWRRGRWRRGHRGTWGCKRREVQPASVGGWPAGLVSAAESMRWQRLAGGGALER</sequence>
<reference evidence="2" key="1">
    <citation type="submission" date="2015-04" db="UniProtKB">
        <authorList>
            <consortium name="EnsemblPlants"/>
        </authorList>
    </citation>
    <scope>IDENTIFICATION</scope>
</reference>
<proteinExistence type="predicted"/>
<dbReference type="OMA" id="GCKRREV"/>
<dbReference type="AlphaFoldDB" id="A0A0E0M1M9"/>
<name>A0A0E0M1M9_ORYPU</name>
<feature type="region of interest" description="Disordered" evidence="1">
    <location>
        <begin position="18"/>
        <end position="49"/>
    </location>
</feature>
<feature type="compositionally biased region" description="Low complexity" evidence="1">
    <location>
        <begin position="27"/>
        <end position="36"/>
    </location>
</feature>
<organism evidence="2">
    <name type="scientific">Oryza punctata</name>
    <name type="common">Red rice</name>
    <dbReference type="NCBI Taxonomy" id="4537"/>
    <lineage>
        <taxon>Eukaryota</taxon>
        <taxon>Viridiplantae</taxon>
        <taxon>Streptophyta</taxon>
        <taxon>Embryophyta</taxon>
        <taxon>Tracheophyta</taxon>
        <taxon>Spermatophyta</taxon>
        <taxon>Magnoliopsida</taxon>
        <taxon>Liliopsida</taxon>
        <taxon>Poales</taxon>
        <taxon>Poaceae</taxon>
        <taxon>BOP clade</taxon>
        <taxon>Oryzoideae</taxon>
        <taxon>Oryzeae</taxon>
        <taxon>Oryzinae</taxon>
        <taxon>Oryza</taxon>
    </lineage>
</organism>
<reference evidence="2" key="2">
    <citation type="submission" date="2018-05" db="EMBL/GenBank/DDBJ databases">
        <title>OpunRS2 (Oryza punctata Reference Sequence Version 2).</title>
        <authorList>
            <person name="Zhang J."/>
            <person name="Kudrna D."/>
            <person name="Lee S."/>
            <person name="Talag J."/>
            <person name="Welchert J."/>
            <person name="Wing R.A."/>
        </authorList>
    </citation>
    <scope>NUCLEOTIDE SEQUENCE [LARGE SCALE GENOMIC DNA]</scope>
</reference>
<dbReference type="EnsemblPlants" id="OPUNC09G10040.1">
    <property type="protein sequence ID" value="OPUNC09G10040.1"/>
    <property type="gene ID" value="OPUNC09G10040"/>
</dbReference>
<evidence type="ECO:0000256" key="1">
    <source>
        <dbReference type="SAM" id="MobiDB-lite"/>
    </source>
</evidence>
<keyword evidence="3" id="KW-1185">Reference proteome</keyword>
<accession>A0A0E0M1M9</accession>
<dbReference type="HOGENOM" id="CLU_1417244_0_0_1"/>